<organism evidence="2 3">
    <name type="scientific">Caerostris extrusa</name>
    <name type="common">Bark spider</name>
    <name type="synonym">Caerostris bankana</name>
    <dbReference type="NCBI Taxonomy" id="172846"/>
    <lineage>
        <taxon>Eukaryota</taxon>
        <taxon>Metazoa</taxon>
        <taxon>Ecdysozoa</taxon>
        <taxon>Arthropoda</taxon>
        <taxon>Chelicerata</taxon>
        <taxon>Arachnida</taxon>
        <taxon>Araneae</taxon>
        <taxon>Araneomorphae</taxon>
        <taxon>Entelegynae</taxon>
        <taxon>Araneoidea</taxon>
        <taxon>Araneidae</taxon>
        <taxon>Caerostris</taxon>
    </lineage>
</organism>
<reference evidence="2 3" key="1">
    <citation type="submission" date="2021-06" db="EMBL/GenBank/DDBJ databases">
        <title>Caerostris extrusa draft genome.</title>
        <authorList>
            <person name="Kono N."/>
            <person name="Arakawa K."/>
        </authorList>
    </citation>
    <scope>NUCLEOTIDE SEQUENCE [LARGE SCALE GENOMIC DNA]</scope>
</reference>
<evidence type="ECO:0000313" key="3">
    <source>
        <dbReference type="Proteomes" id="UP001054945"/>
    </source>
</evidence>
<gene>
    <name evidence="2" type="ORF">CEXT_15291</name>
</gene>
<proteinExistence type="predicted"/>
<comment type="caution">
    <text evidence="2">The sequence shown here is derived from an EMBL/GenBank/DDBJ whole genome shotgun (WGS) entry which is preliminary data.</text>
</comment>
<dbReference type="EMBL" id="BPLR01020701">
    <property type="protein sequence ID" value="GIX81691.1"/>
    <property type="molecule type" value="Genomic_DNA"/>
</dbReference>
<feature type="compositionally biased region" description="Polar residues" evidence="1">
    <location>
        <begin position="24"/>
        <end position="39"/>
    </location>
</feature>
<evidence type="ECO:0000313" key="2">
    <source>
        <dbReference type="EMBL" id="GIX81691.1"/>
    </source>
</evidence>
<evidence type="ECO:0000256" key="1">
    <source>
        <dbReference type="SAM" id="MobiDB-lite"/>
    </source>
</evidence>
<dbReference type="Proteomes" id="UP001054945">
    <property type="component" value="Unassembled WGS sequence"/>
</dbReference>
<dbReference type="AlphaFoldDB" id="A0AAV4NAR5"/>
<feature type="region of interest" description="Disordered" evidence="1">
    <location>
        <begin position="24"/>
        <end position="80"/>
    </location>
</feature>
<feature type="compositionally biased region" description="Basic and acidic residues" evidence="1">
    <location>
        <begin position="40"/>
        <end position="58"/>
    </location>
</feature>
<sequence>MLIEKGIVRSHIYPLKESCSVTVPSTELEENQQPLSAPQRNREKKSDRGISTSKHIDFEDSGVTLEVPNTSPKTQRRVVD</sequence>
<protein>
    <submittedName>
        <fullName evidence="2">Uncharacterized protein</fullName>
    </submittedName>
</protein>
<accession>A0AAV4NAR5</accession>
<name>A0AAV4NAR5_CAEEX</name>
<keyword evidence="3" id="KW-1185">Reference proteome</keyword>